<organism evidence="3 4">
    <name type="scientific">Candidatus Caccousia avicola</name>
    <dbReference type="NCBI Taxonomy" id="2840721"/>
    <lineage>
        <taxon>Bacteria</taxon>
        <taxon>Bacillati</taxon>
        <taxon>Bacillota</taxon>
        <taxon>Clostridia</taxon>
        <taxon>Eubacteriales</taxon>
        <taxon>Oscillospiraceae</taxon>
        <taxon>Oscillospiraceae incertae sedis</taxon>
        <taxon>Candidatus Caccousia</taxon>
    </lineage>
</organism>
<dbReference type="Gene3D" id="3.30.450.40">
    <property type="match status" value="1"/>
</dbReference>
<evidence type="ECO:0000313" key="4">
    <source>
        <dbReference type="Proteomes" id="UP000824242"/>
    </source>
</evidence>
<dbReference type="InterPro" id="IPR050706">
    <property type="entry name" value="Cyclic-di-GMP_PDE-like"/>
</dbReference>
<sequence length="1026" mass="118909">MTCLWDFFEEFDELVYVSDPETYEIVYMNRKLRESLGYQNRATYVGKKCYKVLHGCDEPCSFCTNSVLEKGRVTSWVHSNPVLGKRFLIKDSLVDCGSKSCRLELAIDIDSEVVCNVPYYYARSESILNECLQRIVSTTDPEASLHMMLEYIGQTFRCDRVYIFESQNGYVDNTYEWCADDVSQQKEILQKLPMESVDWWYERFEKNELVTIYSLEDIRDQYPTTYAILKPQDISRLVAGPIFIENSVVGCLGVDNPDEDMMMLVGPLIKVIGYFIVALLRRRDLLRHLNTLSFHDPLTGAYNRNAMFEHSDELQKLRSVGIVYCDITGLKQTNDALGHSAGDQLIQYCFEMIHTTLDTPWVYRIGGDEFVAVFRDCDEEKFRRQVKSLHQRVRDDKHHIAIGEVWSNQPPYDLEALIIEADKMMYEDKREYYTANYRVQALDRHISPCGEFKNMAETGSVFYQFLGTTYHDMEQLFKSMTQQNSTGYFFFGDMQKDLYYISDNMRDEFGFESNVVPGLIQAWAQRISQEKARNLYWKEMRAILSEKRGVHDLRYQVRNVHGKNMWIRSYGIVKWNEEQSAPLFFSGRITHQDDEFVVDSVTNFPREAALFSRLEEMKGEGKKAQVIAFSFNNISEINSTRGRVFSDHLVRTITENLTDRLADRMSFYRLEGMRCAVLVEFPYEGQREKLVQQIREIVGEWYRLMGSIVAQPCSFAAMEYPLANLMPADFMEQLVSLLRIAKHDPSGETVEYSEENISKVRYMSNMALALSHDVLHGMKNFRVVVQPVVSTQTGKIVGGEMLLRWRFRDRDVSPDVFVTMLEKDNMINIVGRWVFEQAVCTCMRLVSYSPDFYLTFNVSLQQMTDETFPDYMEEVLSKYKVDGSRLAAEMTESCIDEQPEKLIHFVETCSRLGIRIALDDFGSGYSSIRMLLQYPTSIVKLDRSLLGEMTESVDKMNFICSIVYACHRFGKKVCMEGVETAEQDALIRESGCDMIQGYYHYYPLEIAALYSLLADEKKDGSACKDA</sequence>
<dbReference type="Gene3D" id="3.20.20.450">
    <property type="entry name" value="EAL domain"/>
    <property type="match status" value="1"/>
</dbReference>
<feature type="domain" description="EAL" evidence="1">
    <location>
        <begin position="759"/>
        <end position="1017"/>
    </location>
</feature>
<dbReference type="InterPro" id="IPR043128">
    <property type="entry name" value="Rev_trsase/Diguanyl_cyclase"/>
</dbReference>
<dbReference type="InterPro" id="IPR035919">
    <property type="entry name" value="EAL_sf"/>
</dbReference>
<dbReference type="Pfam" id="PF00990">
    <property type="entry name" value="GGDEF"/>
    <property type="match status" value="1"/>
</dbReference>
<dbReference type="InterPro" id="IPR000160">
    <property type="entry name" value="GGDEF_dom"/>
</dbReference>
<dbReference type="Proteomes" id="UP000824242">
    <property type="component" value="Unassembled WGS sequence"/>
</dbReference>
<dbReference type="SUPFAM" id="SSF141868">
    <property type="entry name" value="EAL domain-like"/>
    <property type="match status" value="1"/>
</dbReference>
<dbReference type="CDD" id="cd01949">
    <property type="entry name" value="GGDEF"/>
    <property type="match status" value="1"/>
</dbReference>
<evidence type="ECO:0000259" key="2">
    <source>
        <dbReference type="PROSITE" id="PS50887"/>
    </source>
</evidence>
<dbReference type="InterPro" id="IPR001633">
    <property type="entry name" value="EAL_dom"/>
</dbReference>
<dbReference type="PANTHER" id="PTHR33121:SF70">
    <property type="entry name" value="SIGNALING PROTEIN YKOW"/>
    <property type="match status" value="1"/>
</dbReference>
<dbReference type="InterPro" id="IPR029016">
    <property type="entry name" value="GAF-like_dom_sf"/>
</dbReference>
<reference evidence="3" key="1">
    <citation type="submission" date="2020-10" db="EMBL/GenBank/DDBJ databases">
        <authorList>
            <person name="Gilroy R."/>
        </authorList>
    </citation>
    <scope>NUCLEOTIDE SEQUENCE</scope>
    <source>
        <strain evidence="3">ChiSxjej1B13-7958</strain>
    </source>
</reference>
<dbReference type="EMBL" id="DVGZ01000111">
    <property type="protein sequence ID" value="HIR48031.1"/>
    <property type="molecule type" value="Genomic_DNA"/>
</dbReference>
<protein>
    <submittedName>
        <fullName evidence="3">EAL domain-containing protein</fullName>
    </submittedName>
</protein>
<dbReference type="PROSITE" id="PS50883">
    <property type="entry name" value="EAL"/>
    <property type="match status" value="1"/>
</dbReference>
<reference evidence="3" key="2">
    <citation type="journal article" date="2021" name="PeerJ">
        <title>Extensive microbial diversity within the chicken gut microbiome revealed by metagenomics and culture.</title>
        <authorList>
            <person name="Gilroy R."/>
            <person name="Ravi A."/>
            <person name="Getino M."/>
            <person name="Pursley I."/>
            <person name="Horton D.L."/>
            <person name="Alikhan N.F."/>
            <person name="Baker D."/>
            <person name="Gharbi K."/>
            <person name="Hall N."/>
            <person name="Watson M."/>
            <person name="Adriaenssens E.M."/>
            <person name="Foster-Nyarko E."/>
            <person name="Jarju S."/>
            <person name="Secka A."/>
            <person name="Antonio M."/>
            <person name="Oren A."/>
            <person name="Chaudhuri R.R."/>
            <person name="La Ragione R."/>
            <person name="Hildebrand F."/>
            <person name="Pallen M.J."/>
        </authorList>
    </citation>
    <scope>NUCLEOTIDE SEQUENCE</scope>
    <source>
        <strain evidence="3">ChiSxjej1B13-7958</strain>
    </source>
</reference>
<dbReference type="CDD" id="cd01948">
    <property type="entry name" value="EAL"/>
    <property type="match status" value="1"/>
</dbReference>
<accession>A0A9D1DEU7</accession>
<feature type="domain" description="GGDEF" evidence="2">
    <location>
        <begin position="318"/>
        <end position="444"/>
    </location>
</feature>
<dbReference type="SMART" id="SM00052">
    <property type="entry name" value="EAL"/>
    <property type="match status" value="1"/>
</dbReference>
<proteinExistence type="predicted"/>
<dbReference type="AlphaFoldDB" id="A0A9D1DEU7"/>
<dbReference type="SMART" id="SM00267">
    <property type="entry name" value="GGDEF"/>
    <property type="match status" value="1"/>
</dbReference>
<dbReference type="PROSITE" id="PS50887">
    <property type="entry name" value="GGDEF"/>
    <property type="match status" value="1"/>
</dbReference>
<dbReference type="SUPFAM" id="SSF55073">
    <property type="entry name" value="Nucleotide cyclase"/>
    <property type="match status" value="2"/>
</dbReference>
<dbReference type="GO" id="GO:0071111">
    <property type="term" value="F:cyclic-guanylate-specific phosphodiesterase activity"/>
    <property type="evidence" value="ECO:0007669"/>
    <property type="project" value="InterPro"/>
</dbReference>
<dbReference type="Gene3D" id="3.30.450.20">
    <property type="entry name" value="PAS domain"/>
    <property type="match status" value="1"/>
</dbReference>
<evidence type="ECO:0000313" key="3">
    <source>
        <dbReference type="EMBL" id="HIR48031.1"/>
    </source>
</evidence>
<evidence type="ECO:0000259" key="1">
    <source>
        <dbReference type="PROSITE" id="PS50883"/>
    </source>
</evidence>
<comment type="caution">
    <text evidence="3">The sequence shown here is derived from an EMBL/GenBank/DDBJ whole genome shotgun (WGS) entry which is preliminary data.</text>
</comment>
<gene>
    <name evidence="3" type="ORF">IAB89_10340</name>
</gene>
<dbReference type="Pfam" id="PF00563">
    <property type="entry name" value="EAL"/>
    <property type="match status" value="1"/>
</dbReference>
<dbReference type="Gene3D" id="3.30.70.270">
    <property type="match status" value="2"/>
</dbReference>
<dbReference type="SUPFAM" id="SSF55781">
    <property type="entry name" value="GAF domain-like"/>
    <property type="match status" value="1"/>
</dbReference>
<dbReference type="NCBIfam" id="TIGR00254">
    <property type="entry name" value="GGDEF"/>
    <property type="match status" value="1"/>
</dbReference>
<name>A0A9D1DEU7_9FIRM</name>
<dbReference type="InterPro" id="IPR029787">
    <property type="entry name" value="Nucleotide_cyclase"/>
</dbReference>
<dbReference type="PANTHER" id="PTHR33121">
    <property type="entry name" value="CYCLIC DI-GMP PHOSPHODIESTERASE PDEF"/>
    <property type="match status" value="1"/>
</dbReference>